<evidence type="ECO:0000256" key="3">
    <source>
        <dbReference type="ARBA" id="ARBA00022737"/>
    </source>
</evidence>
<dbReference type="FunFam" id="2.60.40.10:FF:000309">
    <property type="entry name" value="Fibronectin type III domain containing 3B"/>
    <property type="match status" value="1"/>
</dbReference>
<dbReference type="CDD" id="cd00063">
    <property type="entry name" value="FN3"/>
    <property type="match status" value="4"/>
</dbReference>
<dbReference type="InterPro" id="IPR003961">
    <property type="entry name" value="FN3_dom"/>
</dbReference>
<dbReference type="FunFam" id="2.60.40.10:FF:000210">
    <property type="entry name" value="Fibronectin type III domain containing 3A"/>
    <property type="match status" value="1"/>
</dbReference>
<keyword evidence="3" id="KW-0677">Repeat</keyword>
<dbReference type="InterPro" id="IPR050964">
    <property type="entry name" value="Striated_Muscle_Regulatory"/>
</dbReference>
<evidence type="ECO:0000313" key="9">
    <source>
        <dbReference type="EMBL" id="KAB0392713.1"/>
    </source>
</evidence>
<evidence type="ECO:0000256" key="6">
    <source>
        <dbReference type="ARBA" id="ARBA00038207"/>
    </source>
</evidence>
<dbReference type="FunFam" id="2.60.40.10:FF:000180">
    <property type="entry name" value="Fibronectin type III domain containing 3A"/>
    <property type="match status" value="1"/>
</dbReference>
<dbReference type="InterPro" id="IPR036116">
    <property type="entry name" value="FN3_sf"/>
</dbReference>
<evidence type="ECO:0000259" key="8">
    <source>
        <dbReference type="PROSITE" id="PS50853"/>
    </source>
</evidence>
<accession>A0A643BXF0</accession>
<dbReference type="PANTHER" id="PTHR13817:SF73">
    <property type="entry name" value="FIBRONECTIN TYPE-III DOMAIN-CONTAINING PROTEIN"/>
    <property type="match status" value="1"/>
</dbReference>
<evidence type="ECO:0000256" key="1">
    <source>
        <dbReference type="ARBA" id="ARBA00004167"/>
    </source>
</evidence>
<evidence type="ECO:0000256" key="5">
    <source>
        <dbReference type="ARBA" id="ARBA00023136"/>
    </source>
</evidence>
<dbReference type="Proteomes" id="UP000437017">
    <property type="component" value="Unassembled WGS sequence"/>
</dbReference>
<protein>
    <recommendedName>
        <fullName evidence="8">Fibronectin type-III domain-containing protein</fullName>
    </recommendedName>
</protein>
<keyword evidence="4" id="KW-1133">Transmembrane helix</keyword>
<dbReference type="Gene3D" id="2.60.40.10">
    <property type="entry name" value="Immunoglobulins"/>
    <property type="match status" value="4"/>
</dbReference>
<dbReference type="PANTHER" id="PTHR13817">
    <property type="entry name" value="TITIN"/>
    <property type="match status" value="1"/>
</dbReference>
<dbReference type="AlphaFoldDB" id="A0A643BXF0"/>
<dbReference type="PROSITE" id="PS50853">
    <property type="entry name" value="FN3"/>
    <property type="match status" value="3"/>
</dbReference>
<organism evidence="9 10">
    <name type="scientific">Balaenoptera physalus</name>
    <name type="common">Fin whale</name>
    <name type="synonym">Balaena physalus</name>
    <dbReference type="NCBI Taxonomy" id="9770"/>
    <lineage>
        <taxon>Eukaryota</taxon>
        <taxon>Metazoa</taxon>
        <taxon>Chordata</taxon>
        <taxon>Craniata</taxon>
        <taxon>Vertebrata</taxon>
        <taxon>Euteleostomi</taxon>
        <taxon>Mammalia</taxon>
        <taxon>Eutheria</taxon>
        <taxon>Laurasiatheria</taxon>
        <taxon>Artiodactyla</taxon>
        <taxon>Whippomorpha</taxon>
        <taxon>Cetacea</taxon>
        <taxon>Mysticeti</taxon>
        <taxon>Balaenopteridae</taxon>
        <taxon>Balaenoptera</taxon>
    </lineage>
</organism>
<feature type="region of interest" description="Disordered" evidence="7">
    <location>
        <begin position="192"/>
        <end position="220"/>
    </location>
</feature>
<dbReference type="SMART" id="SM00060">
    <property type="entry name" value="FN3"/>
    <property type="match status" value="4"/>
</dbReference>
<dbReference type="Pfam" id="PF00041">
    <property type="entry name" value="fn3"/>
    <property type="match status" value="3"/>
</dbReference>
<name>A0A643BXF0_BALPH</name>
<proteinExistence type="inferred from homology"/>
<keyword evidence="10" id="KW-1185">Reference proteome</keyword>
<gene>
    <name evidence="9" type="ORF">E2I00_005893</name>
</gene>
<dbReference type="OrthoDB" id="443915at2759"/>
<feature type="compositionally biased region" description="Gly residues" evidence="7">
    <location>
        <begin position="237"/>
        <end position="252"/>
    </location>
</feature>
<reference evidence="9 10" key="1">
    <citation type="journal article" date="2019" name="PLoS ONE">
        <title>Genomic analyses reveal an absence of contemporary introgressive admixture between fin whales and blue whales, despite known hybrids.</title>
        <authorList>
            <person name="Westbury M.V."/>
            <person name="Petersen B."/>
            <person name="Lorenzen E.D."/>
        </authorList>
    </citation>
    <scope>NUCLEOTIDE SEQUENCE [LARGE SCALE GENOMIC DNA]</scope>
    <source>
        <strain evidence="9">FinWhale-01</strain>
    </source>
</reference>
<sequence length="653" mass="72407">MLLESRDTGSRRESRDTEKDINNHTILNLIEKKYFQFFSSLDKSLVSVLNLDLVQDEGRIGIICSFVQVGPAEVPMMSPNGSIPPIHVPPGYISQVIEDNTGVRRVVVTPQSPECYPPSYPSAMSPTHHLPPYLTHHPHFIHNSHTAYYPPVTGPGDMPPQFFPQHHLPPTIYGEQEIIPLYGMSSYITREDQYSKPPHKKLKDRQIDRQNRLNSPPSSIYKSNCTTVYNGYGKGHSGGGSGGGGGGGGGPGVKKTERRARSSPKSSDADLQEYELEVKRVQDILSGIEKPQVSNIQARTVVLSWAPPVGLSCGPHSGLSFPYSYEVALSDKGRDGKYKIIYSGEELECNLKDLRPATDYHVRVYAMYNSVKGSCSEPVSFTTHSCAPECPFPPKLAHRSKSSLTLQWKAPIDNGSKITNYLLEWDEGKRNSGFRQCFFGSQKHCKLTKLCPAMGYTFRLAARNDIGTSGYSQEVVCYTLGNIPQMPSAPRLVRAGVTWVTLQWNKPEGCSPEEVVTYTLEIQEDENDNLFHPKYTGEDLTCTVKNLKRSTQYKFRLTASNMEGKSCPSEVLVCTTSPDRPGPPTRPLIKGPVTSHGFSVKWDPPKDNGGSEILKYLLEITDGNSEGEVCRNCFVQVLFSNKINICIIIAGNH</sequence>
<dbReference type="GO" id="GO:0016020">
    <property type="term" value="C:membrane"/>
    <property type="evidence" value="ECO:0007669"/>
    <property type="project" value="UniProtKB-SubCell"/>
</dbReference>
<comment type="caution">
    <text evidence="9">The sequence shown here is derived from an EMBL/GenBank/DDBJ whole genome shotgun (WGS) entry which is preliminary data.</text>
</comment>
<keyword evidence="5" id="KW-0472">Membrane</keyword>
<comment type="subcellular location">
    <subcellularLocation>
        <location evidence="1">Membrane</location>
        <topology evidence="1">Single-pass membrane protein</topology>
    </subcellularLocation>
</comment>
<evidence type="ECO:0000256" key="2">
    <source>
        <dbReference type="ARBA" id="ARBA00022692"/>
    </source>
</evidence>
<keyword evidence="2" id="KW-0812">Transmembrane</keyword>
<feature type="region of interest" description="Disordered" evidence="7">
    <location>
        <begin position="237"/>
        <end position="271"/>
    </location>
</feature>
<evidence type="ECO:0000256" key="4">
    <source>
        <dbReference type="ARBA" id="ARBA00022989"/>
    </source>
</evidence>
<feature type="domain" description="Fibronectin type-III" evidence="8">
    <location>
        <begin position="287"/>
        <end position="386"/>
    </location>
</feature>
<dbReference type="SUPFAM" id="SSF49265">
    <property type="entry name" value="Fibronectin type III"/>
    <property type="match status" value="3"/>
</dbReference>
<evidence type="ECO:0000313" key="10">
    <source>
        <dbReference type="Proteomes" id="UP000437017"/>
    </source>
</evidence>
<dbReference type="InterPro" id="IPR013783">
    <property type="entry name" value="Ig-like_fold"/>
</dbReference>
<dbReference type="PRINTS" id="PR00014">
    <property type="entry name" value="FNTYPEIII"/>
</dbReference>
<dbReference type="EMBL" id="SGJD01003606">
    <property type="protein sequence ID" value="KAB0392713.1"/>
    <property type="molecule type" value="Genomic_DNA"/>
</dbReference>
<feature type="domain" description="Fibronectin type-III" evidence="8">
    <location>
        <begin position="390"/>
        <end position="482"/>
    </location>
</feature>
<evidence type="ECO:0000256" key="7">
    <source>
        <dbReference type="SAM" id="MobiDB-lite"/>
    </source>
</evidence>
<comment type="similarity">
    <text evidence="6">Belongs to the FNDC3 family.</text>
</comment>
<feature type="domain" description="Fibronectin type-III" evidence="8">
    <location>
        <begin position="486"/>
        <end position="579"/>
    </location>
</feature>